<keyword evidence="3" id="KW-1185">Reference proteome</keyword>
<dbReference type="Gene3D" id="1.20.1280.50">
    <property type="match status" value="1"/>
</dbReference>
<dbReference type="Pfam" id="PF00646">
    <property type="entry name" value="F-box"/>
    <property type="match status" value="1"/>
</dbReference>
<evidence type="ECO:0000313" key="3">
    <source>
        <dbReference type="Proteomes" id="UP001497457"/>
    </source>
</evidence>
<dbReference type="PANTHER" id="PTHR35546:SF80">
    <property type="entry name" value="F-BOX DOMAIN CONTAINING PROTEIN EXPRESSED"/>
    <property type="match status" value="1"/>
</dbReference>
<feature type="domain" description="F-box" evidence="1">
    <location>
        <begin position="9"/>
        <end position="49"/>
    </location>
</feature>
<dbReference type="CDD" id="cd22157">
    <property type="entry name" value="F-box_AtFBW1-like"/>
    <property type="match status" value="1"/>
</dbReference>
<dbReference type="InterPro" id="IPR036047">
    <property type="entry name" value="F-box-like_dom_sf"/>
</dbReference>
<dbReference type="AlphaFoldDB" id="A0ABC9DBD1"/>
<evidence type="ECO:0000313" key="2">
    <source>
        <dbReference type="EMBL" id="CAL5035037.1"/>
    </source>
</evidence>
<proteinExistence type="predicted"/>
<reference evidence="2" key="1">
    <citation type="submission" date="2024-10" db="EMBL/GenBank/DDBJ databases">
        <authorList>
            <person name="Ryan C."/>
        </authorList>
    </citation>
    <scope>NUCLEOTIDE SEQUENCE [LARGE SCALE GENOMIC DNA]</scope>
</reference>
<dbReference type="SMART" id="SM00256">
    <property type="entry name" value="FBOX"/>
    <property type="match status" value="1"/>
</dbReference>
<dbReference type="PANTHER" id="PTHR35546">
    <property type="entry name" value="F-BOX PROTEIN INTERACTION DOMAIN PROTEIN-RELATED"/>
    <property type="match status" value="1"/>
</dbReference>
<dbReference type="InterPro" id="IPR001810">
    <property type="entry name" value="F-box_dom"/>
</dbReference>
<dbReference type="Proteomes" id="UP001497457">
    <property type="component" value="Chromosome 32b"/>
</dbReference>
<evidence type="ECO:0000259" key="1">
    <source>
        <dbReference type="SMART" id="SM00256"/>
    </source>
</evidence>
<name>A0ABC9DBD1_9POAL</name>
<dbReference type="EMBL" id="OZ075142">
    <property type="protein sequence ID" value="CAL5035037.1"/>
    <property type="molecule type" value="Genomic_DNA"/>
</dbReference>
<gene>
    <name evidence="2" type="ORF">URODEC1_LOCUS83350</name>
</gene>
<dbReference type="Pfam" id="PF08268">
    <property type="entry name" value="FBA_3"/>
    <property type="match status" value="1"/>
</dbReference>
<sequence length="396" mass="44612">MASAAAAGLTDDLIVDILSRLPVKSLCQCKCVSPHWRDLISHPDHRRRLPQTLAGFFGRVRTNDGGVWRFTSLFDARQPPLACDAPFSFMAGDEDVAVLDACNGLMLCRTPKGLTHHVSRYAVCNPATKSWVALPASSNQGGNDDEDEDNESAVVRLGFDPAVSQDFYVFVFVKDDAKIVAGVEIYSSKTEAWSYKESRWNSATDLFEDSPSIFLNGLLHFTIHYHVVSVDVEGESWLLLPALEDVDDLTVYDPGFLGQYQGHLCYMNLCADETHLSIWVLEDYHANEWVLKHRITIQELTENICPPKINYFGQVTIQQLPEIPEAKYFRLITVHPDCNWILYVCGREEDTLMAYDMDKNEARVIQNLGSCTVLLPYVPFYAKSLTDGHWLSHIAL</sequence>
<organism evidence="2 3">
    <name type="scientific">Urochloa decumbens</name>
    <dbReference type="NCBI Taxonomy" id="240449"/>
    <lineage>
        <taxon>Eukaryota</taxon>
        <taxon>Viridiplantae</taxon>
        <taxon>Streptophyta</taxon>
        <taxon>Embryophyta</taxon>
        <taxon>Tracheophyta</taxon>
        <taxon>Spermatophyta</taxon>
        <taxon>Magnoliopsida</taxon>
        <taxon>Liliopsida</taxon>
        <taxon>Poales</taxon>
        <taxon>Poaceae</taxon>
        <taxon>PACMAD clade</taxon>
        <taxon>Panicoideae</taxon>
        <taxon>Panicodae</taxon>
        <taxon>Paniceae</taxon>
        <taxon>Melinidinae</taxon>
        <taxon>Urochloa</taxon>
    </lineage>
</organism>
<dbReference type="InterPro" id="IPR013187">
    <property type="entry name" value="F-box-assoc_dom_typ3"/>
</dbReference>
<protein>
    <recommendedName>
        <fullName evidence="1">F-box domain-containing protein</fullName>
    </recommendedName>
</protein>
<dbReference type="InterPro" id="IPR017451">
    <property type="entry name" value="F-box-assoc_interact_dom"/>
</dbReference>
<dbReference type="NCBIfam" id="TIGR01640">
    <property type="entry name" value="F_box_assoc_1"/>
    <property type="match status" value="1"/>
</dbReference>
<accession>A0ABC9DBD1</accession>
<dbReference type="InterPro" id="IPR055290">
    <property type="entry name" value="At3g26010-like"/>
</dbReference>
<dbReference type="SUPFAM" id="SSF81383">
    <property type="entry name" value="F-box domain"/>
    <property type="match status" value="1"/>
</dbReference>